<reference evidence="1 2" key="1">
    <citation type="submission" date="2016-06" db="EMBL/GenBank/DDBJ databases">
        <title>Comparative genomics of the ectomycorrhizal sister species Rhizopogon vinicolor and Rhizopogon vesiculosus (Basidiomycota: Boletales) reveals a divergence of the mating type B locus.</title>
        <authorList>
            <consortium name="DOE Joint Genome Institute"/>
            <person name="Mujic A.B."/>
            <person name="Kuo A."/>
            <person name="Tritt A."/>
            <person name="Lipzen A."/>
            <person name="Chen C."/>
            <person name="Johnson J."/>
            <person name="Sharma A."/>
            <person name="Barry K."/>
            <person name="Grigoriev I.V."/>
            <person name="Spatafora J.W."/>
        </authorList>
    </citation>
    <scope>NUCLEOTIDE SEQUENCE [LARGE SCALE GENOMIC DNA]</scope>
    <source>
        <strain evidence="1 2">AM-OR11-026</strain>
    </source>
</reference>
<proteinExistence type="predicted"/>
<evidence type="ECO:0000313" key="2">
    <source>
        <dbReference type="Proteomes" id="UP000092154"/>
    </source>
</evidence>
<protein>
    <submittedName>
        <fullName evidence="1">Uncharacterized protein</fullName>
    </submittedName>
</protein>
<sequence length="233" mass="26277">MARDGYYTCEDVLAQTTCVMNLLEQNFPESDHVLIFDNAPTHLKRADDSLSAHNMPKGIKHWGVEKSVTAPDGTMAKEKVPMKDGRFADGHPQPFCFPPGHEHAGKFKGMAHILKERGFHDAGKLKAQCKGFKCPEGVTDCCCRRILFGWPDFTDVPTLLETNCQKRGFQVIILPKFHCELSFIEFANRSLRFIDAYRKGLNGKQAAWANKKYRGHRVLPDSIPKELDSNDIA</sequence>
<organism evidence="1 2">
    <name type="scientific">Rhizopogon vinicolor AM-OR11-026</name>
    <dbReference type="NCBI Taxonomy" id="1314800"/>
    <lineage>
        <taxon>Eukaryota</taxon>
        <taxon>Fungi</taxon>
        <taxon>Dikarya</taxon>
        <taxon>Basidiomycota</taxon>
        <taxon>Agaricomycotina</taxon>
        <taxon>Agaricomycetes</taxon>
        <taxon>Agaricomycetidae</taxon>
        <taxon>Boletales</taxon>
        <taxon>Suillineae</taxon>
        <taxon>Rhizopogonaceae</taxon>
        <taxon>Rhizopogon</taxon>
    </lineage>
</organism>
<evidence type="ECO:0000313" key="1">
    <source>
        <dbReference type="EMBL" id="OAX38632.1"/>
    </source>
</evidence>
<gene>
    <name evidence="1" type="ORF">K503DRAFT_849932</name>
</gene>
<dbReference type="EMBL" id="KV448285">
    <property type="protein sequence ID" value="OAX38632.1"/>
    <property type="molecule type" value="Genomic_DNA"/>
</dbReference>
<name>A0A1B7N1C0_9AGAM</name>
<dbReference type="Proteomes" id="UP000092154">
    <property type="component" value="Unassembled WGS sequence"/>
</dbReference>
<accession>A0A1B7N1C0</accession>
<dbReference type="OrthoDB" id="10039611at2759"/>
<keyword evidence="2" id="KW-1185">Reference proteome</keyword>
<dbReference type="STRING" id="1314800.A0A1B7N1C0"/>
<dbReference type="InParanoid" id="A0A1B7N1C0"/>
<dbReference type="AlphaFoldDB" id="A0A1B7N1C0"/>